<evidence type="ECO:0000313" key="6">
    <source>
        <dbReference type="Proteomes" id="UP000327493"/>
    </source>
</evidence>
<feature type="repeat" description="TPR" evidence="3">
    <location>
        <begin position="102"/>
        <end position="135"/>
    </location>
</feature>
<keyword evidence="6" id="KW-1185">Reference proteome</keyword>
<dbReference type="PROSITE" id="PS50005">
    <property type="entry name" value="TPR"/>
    <property type="match status" value="2"/>
</dbReference>
<dbReference type="Pfam" id="PF13181">
    <property type="entry name" value="TPR_8"/>
    <property type="match status" value="1"/>
</dbReference>
<evidence type="ECO:0000256" key="3">
    <source>
        <dbReference type="PROSITE-ProRule" id="PRU00339"/>
    </source>
</evidence>
<keyword evidence="2 3" id="KW-0802">TPR repeat</keyword>
<feature type="non-terminal residue" evidence="5">
    <location>
        <position position="258"/>
    </location>
</feature>
<dbReference type="FunFam" id="1.25.40.10:FF:000044">
    <property type="entry name" value="Tetratricopeptide repeat, ankyrin repeat and coiled-coil containing 1"/>
    <property type="match status" value="1"/>
</dbReference>
<protein>
    <submittedName>
        <fullName evidence="5">Uncharacterized protein</fullName>
    </submittedName>
</protein>
<feature type="compositionally biased region" description="Basic and acidic residues" evidence="4">
    <location>
        <begin position="246"/>
        <end position="258"/>
    </location>
</feature>
<dbReference type="Proteomes" id="UP000327493">
    <property type="component" value="Chromosome 11"/>
</dbReference>
<evidence type="ECO:0000256" key="4">
    <source>
        <dbReference type="SAM" id="MobiDB-lite"/>
    </source>
</evidence>
<accession>A0A5J5D6K6</accession>
<dbReference type="Gene3D" id="1.25.40.10">
    <property type="entry name" value="Tetratricopeptide repeat domain"/>
    <property type="match status" value="1"/>
</dbReference>
<evidence type="ECO:0000256" key="2">
    <source>
        <dbReference type="ARBA" id="ARBA00022803"/>
    </source>
</evidence>
<dbReference type="SMART" id="SM00028">
    <property type="entry name" value="TPR"/>
    <property type="match status" value="3"/>
</dbReference>
<dbReference type="InterPro" id="IPR019734">
    <property type="entry name" value="TPR_rpt"/>
</dbReference>
<dbReference type="PANTHER" id="PTHR11242">
    <property type="entry name" value="ARYL HYDROCARBON RECEPTOR INTERACTING PROTEIN RELATED"/>
    <property type="match status" value="1"/>
</dbReference>
<dbReference type="EMBL" id="VOFY01000011">
    <property type="protein sequence ID" value="KAA8588205.1"/>
    <property type="molecule type" value="Genomic_DNA"/>
</dbReference>
<proteinExistence type="predicted"/>
<dbReference type="InterPro" id="IPR011990">
    <property type="entry name" value="TPR-like_helical_dom_sf"/>
</dbReference>
<feature type="compositionally biased region" description="Basic and acidic residues" evidence="4">
    <location>
        <begin position="222"/>
        <end position="237"/>
    </location>
</feature>
<feature type="region of interest" description="Disordered" evidence="4">
    <location>
        <begin position="194"/>
        <end position="258"/>
    </location>
</feature>
<organism evidence="5 6">
    <name type="scientific">Etheostoma spectabile</name>
    <name type="common">orangethroat darter</name>
    <dbReference type="NCBI Taxonomy" id="54343"/>
    <lineage>
        <taxon>Eukaryota</taxon>
        <taxon>Metazoa</taxon>
        <taxon>Chordata</taxon>
        <taxon>Craniata</taxon>
        <taxon>Vertebrata</taxon>
        <taxon>Euteleostomi</taxon>
        <taxon>Actinopterygii</taxon>
        <taxon>Neopterygii</taxon>
        <taxon>Teleostei</taxon>
        <taxon>Neoteleostei</taxon>
        <taxon>Acanthomorphata</taxon>
        <taxon>Eupercaria</taxon>
        <taxon>Perciformes</taxon>
        <taxon>Percoidei</taxon>
        <taxon>Percidae</taxon>
        <taxon>Etheostomatinae</taxon>
        <taxon>Etheostoma</taxon>
    </lineage>
</organism>
<feature type="compositionally biased region" description="Low complexity" evidence="4">
    <location>
        <begin position="197"/>
        <end position="208"/>
    </location>
</feature>
<keyword evidence="1" id="KW-0677">Repeat</keyword>
<name>A0A5J5D6K6_9PERO</name>
<gene>
    <name evidence="5" type="ORF">FQN60_001399</name>
</gene>
<reference evidence="5 6" key="1">
    <citation type="submission" date="2019-08" db="EMBL/GenBank/DDBJ databases">
        <title>A chromosome-level genome assembly, high-density linkage maps, and genome scans reveal the genomic architecture of hybrid incompatibilities underlying speciation via character displacement in darters (Percidae: Etheostominae).</title>
        <authorList>
            <person name="Moran R.L."/>
            <person name="Catchen J.M."/>
            <person name="Fuller R.C."/>
        </authorList>
    </citation>
    <scope>NUCLEOTIDE SEQUENCE [LARGE SCALE GENOMIC DNA]</scope>
    <source>
        <strain evidence="5">EspeVRDwgs_2016</strain>
        <tissue evidence="5">Muscle</tissue>
    </source>
</reference>
<dbReference type="PANTHER" id="PTHR11242:SF0">
    <property type="entry name" value="TPR_REGION DOMAIN-CONTAINING PROTEIN"/>
    <property type="match status" value="1"/>
</dbReference>
<evidence type="ECO:0000313" key="5">
    <source>
        <dbReference type="EMBL" id="KAA8588205.1"/>
    </source>
</evidence>
<feature type="repeat" description="TPR" evidence="3">
    <location>
        <begin position="55"/>
        <end position="88"/>
    </location>
</feature>
<dbReference type="SUPFAM" id="SSF48452">
    <property type="entry name" value="TPR-like"/>
    <property type="match status" value="1"/>
</dbReference>
<dbReference type="AlphaFoldDB" id="A0A5J5D6K6"/>
<comment type="caution">
    <text evidence="5">The sequence shown here is derived from an EMBL/GenBank/DDBJ whole genome shotgun (WGS) entry which is preliminary data.</text>
</comment>
<sequence length="258" mass="29117">MRPLDRAIGCRNTSVVVTLLKKGAKLGYRTSPYDRSGNAAWAMATSKPDILIILLQKLMEEGNLLYKKGKMKEAAQRYQYALRKFPREGFGEDLKAFKDLRVSLYLNLSRCRRKTNDFGMAEEFATKALELKPKSYEAFYARARAKRSSRQFSAALADLHEAAKLCPNNREIRRLLARVEDECKQMQRSQIKGGLAGAAAASSQTSAGHESDQEQDEGQEDSSEHCLARRVEGQKDILEEEDDEEASLHDRTTDACWS</sequence>
<dbReference type="InterPro" id="IPR039663">
    <property type="entry name" value="AIP/AIPL1/TTC9"/>
</dbReference>
<evidence type="ECO:0000256" key="1">
    <source>
        <dbReference type="ARBA" id="ARBA00022737"/>
    </source>
</evidence>